<comment type="subcellular location">
    <subcellularLocation>
        <location evidence="1">Nucleus</location>
        <location evidence="1">Nucleolus</location>
    </subcellularLocation>
</comment>
<dbReference type="GO" id="GO:0005730">
    <property type="term" value="C:nucleolus"/>
    <property type="evidence" value="ECO:0007669"/>
    <property type="project" value="UniProtKB-SubCell"/>
</dbReference>
<evidence type="ECO:0000256" key="5">
    <source>
        <dbReference type="ARBA" id="ARBA00023134"/>
    </source>
</evidence>
<evidence type="ECO:0000313" key="10">
    <source>
        <dbReference type="Proteomes" id="UP001165289"/>
    </source>
</evidence>
<dbReference type="PROSITE" id="PS51883">
    <property type="entry name" value="OBG"/>
    <property type="match status" value="1"/>
</dbReference>
<feature type="domain" description="Obg" evidence="8">
    <location>
        <begin position="33"/>
        <end position="167"/>
    </location>
</feature>
<dbReference type="Pfam" id="PF01926">
    <property type="entry name" value="MMR_HSR1"/>
    <property type="match status" value="1"/>
</dbReference>
<dbReference type="InterPro" id="IPR006073">
    <property type="entry name" value="GTP-bd"/>
</dbReference>
<feature type="domain" description="OBG-type G" evidence="7">
    <location>
        <begin position="168"/>
        <end position="356"/>
    </location>
</feature>
<dbReference type="SUPFAM" id="SSF82051">
    <property type="entry name" value="Obg GTP-binding protein N-terminal domain"/>
    <property type="match status" value="1"/>
</dbReference>
<dbReference type="PANTHER" id="PTHR11702:SF43">
    <property type="entry name" value="GTP-BINDING PROTEIN 10"/>
    <property type="match status" value="1"/>
</dbReference>
<dbReference type="InterPro" id="IPR006169">
    <property type="entry name" value="GTP1_OBG_dom"/>
</dbReference>
<evidence type="ECO:0000256" key="4">
    <source>
        <dbReference type="ARBA" id="ARBA00022741"/>
    </source>
</evidence>
<dbReference type="InterPro" id="IPR027417">
    <property type="entry name" value="P-loop_NTPase"/>
</dbReference>
<keyword evidence="5" id="KW-0342">GTP-binding</keyword>
<dbReference type="GO" id="GO:0005525">
    <property type="term" value="F:GTP binding"/>
    <property type="evidence" value="ECO:0007669"/>
    <property type="project" value="UniProtKB-KW"/>
</dbReference>
<dbReference type="AlphaFoldDB" id="A0AAV7JAT0"/>
<dbReference type="Gene3D" id="3.40.50.300">
    <property type="entry name" value="P-loop containing nucleotide triphosphate hydrolases"/>
    <property type="match status" value="1"/>
</dbReference>
<dbReference type="PANTHER" id="PTHR11702">
    <property type="entry name" value="DEVELOPMENTALLY REGULATED GTP-BINDING PROTEIN-RELATED"/>
    <property type="match status" value="1"/>
</dbReference>
<proteinExistence type="inferred from homology"/>
<reference evidence="9 10" key="1">
    <citation type="journal article" date="2023" name="BMC Biol.">
        <title>The compact genome of the sponge Oopsacas minuta (Hexactinellida) is lacking key metazoan core genes.</title>
        <authorList>
            <person name="Santini S."/>
            <person name="Schenkelaars Q."/>
            <person name="Jourda C."/>
            <person name="Duchesne M."/>
            <person name="Belahbib H."/>
            <person name="Rocher C."/>
            <person name="Selva M."/>
            <person name="Riesgo A."/>
            <person name="Vervoort M."/>
            <person name="Leys S.P."/>
            <person name="Kodjabachian L."/>
            <person name="Le Bivic A."/>
            <person name="Borchiellini C."/>
            <person name="Claverie J.M."/>
            <person name="Renard E."/>
        </authorList>
    </citation>
    <scope>NUCLEOTIDE SEQUENCE [LARGE SCALE GENOMIC DNA]</scope>
    <source>
        <strain evidence="9">SPO-2</strain>
    </source>
</reference>
<dbReference type="Pfam" id="PF01018">
    <property type="entry name" value="GTP1_OBG"/>
    <property type="match status" value="1"/>
</dbReference>
<evidence type="ECO:0000259" key="7">
    <source>
        <dbReference type="PROSITE" id="PS51710"/>
    </source>
</evidence>
<dbReference type="CDD" id="cd01898">
    <property type="entry name" value="Obg"/>
    <property type="match status" value="1"/>
</dbReference>
<evidence type="ECO:0000256" key="6">
    <source>
        <dbReference type="ARBA" id="ARBA00023242"/>
    </source>
</evidence>
<dbReference type="PRINTS" id="PR00326">
    <property type="entry name" value="GTP1OBG"/>
</dbReference>
<organism evidence="9 10">
    <name type="scientific">Oopsacas minuta</name>
    <dbReference type="NCBI Taxonomy" id="111878"/>
    <lineage>
        <taxon>Eukaryota</taxon>
        <taxon>Metazoa</taxon>
        <taxon>Porifera</taxon>
        <taxon>Hexactinellida</taxon>
        <taxon>Hexasterophora</taxon>
        <taxon>Lyssacinosida</taxon>
        <taxon>Leucopsacidae</taxon>
        <taxon>Oopsacas</taxon>
    </lineage>
</organism>
<name>A0AAV7JAT0_9METZ</name>
<dbReference type="InterPro" id="IPR014100">
    <property type="entry name" value="GTP-bd_Obg/CgtA"/>
</dbReference>
<sequence length="384" mass="43006">MMSFTRIALPLVGNNSIKFQLNRCVANKKRLQGRLRDNIYIYVVAGSGGQGIEKLGKIGGDGGSVYAVAERRTSLEQLVRFKNKFVGSSGDHADWKRLRSKSGRDLYLPVPRGTVVWRADGSQLTDLNREGQEVLLVRGGKGGGPDNISWTGGRGNRSHFRFELKLIADSGLVGYPNAGKSTLLNKISRATPKIADYPFTTLRPHLGSVWYPDNKNVTVADLPGLIEGAHLDRGMGHKFLRHIERTNCLVFMVDINGYKHSLTHPFISPLRAIINLGVELDLYLPGLCERESILLVNKMDSEGAEEKYDNLLNDLKSYMGTEHRVQFPMFQNILPISAKYSQGLDEFKTALKEIIETINIEKQREREEQISADSNDDISFEMKK</sequence>
<evidence type="ECO:0000259" key="8">
    <source>
        <dbReference type="PROSITE" id="PS51883"/>
    </source>
</evidence>
<dbReference type="InterPro" id="IPR036726">
    <property type="entry name" value="GTP1_OBG_dom_sf"/>
</dbReference>
<protein>
    <submittedName>
        <fullName evidence="9">GTP-binding protein 10</fullName>
    </submittedName>
</protein>
<dbReference type="PROSITE" id="PS51710">
    <property type="entry name" value="G_OBG"/>
    <property type="match status" value="1"/>
</dbReference>
<dbReference type="InterPro" id="IPR045086">
    <property type="entry name" value="OBG_GTPase"/>
</dbReference>
<dbReference type="SUPFAM" id="SSF52540">
    <property type="entry name" value="P-loop containing nucleoside triphosphate hydrolases"/>
    <property type="match status" value="1"/>
</dbReference>
<dbReference type="PIRSF" id="PIRSF002401">
    <property type="entry name" value="GTP_bd_Obg/CgtA"/>
    <property type="match status" value="1"/>
</dbReference>
<dbReference type="Gene3D" id="2.70.210.12">
    <property type="entry name" value="GTP1/OBG domain"/>
    <property type="match status" value="1"/>
</dbReference>
<dbReference type="EMBL" id="JAKMXF010000365">
    <property type="protein sequence ID" value="KAI6645814.1"/>
    <property type="molecule type" value="Genomic_DNA"/>
</dbReference>
<evidence type="ECO:0000256" key="1">
    <source>
        <dbReference type="ARBA" id="ARBA00004604"/>
    </source>
</evidence>
<evidence type="ECO:0000256" key="2">
    <source>
        <dbReference type="ARBA" id="ARBA00007699"/>
    </source>
</evidence>
<keyword evidence="10" id="KW-1185">Reference proteome</keyword>
<evidence type="ECO:0000313" key="9">
    <source>
        <dbReference type="EMBL" id="KAI6645814.1"/>
    </source>
</evidence>
<comment type="similarity">
    <text evidence="2">Belongs to the TRAFAC class OBG-HflX-like GTPase superfamily. OBG GTPase family.</text>
</comment>
<comment type="caution">
    <text evidence="9">The sequence shown here is derived from an EMBL/GenBank/DDBJ whole genome shotgun (WGS) entry which is preliminary data.</text>
</comment>
<dbReference type="GO" id="GO:0003924">
    <property type="term" value="F:GTPase activity"/>
    <property type="evidence" value="ECO:0007669"/>
    <property type="project" value="InterPro"/>
</dbReference>
<gene>
    <name evidence="9" type="ORF">LOD99_13076</name>
</gene>
<dbReference type="InterPro" id="IPR031167">
    <property type="entry name" value="G_OBG"/>
</dbReference>
<dbReference type="GO" id="GO:0005739">
    <property type="term" value="C:mitochondrion"/>
    <property type="evidence" value="ECO:0007669"/>
    <property type="project" value="TreeGrafter"/>
</dbReference>
<dbReference type="GO" id="GO:0000287">
    <property type="term" value="F:magnesium ion binding"/>
    <property type="evidence" value="ECO:0007669"/>
    <property type="project" value="InterPro"/>
</dbReference>
<accession>A0AAV7JAT0</accession>
<dbReference type="GO" id="GO:0042254">
    <property type="term" value="P:ribosome biogenesis"/>
    <property type="evidence" value="ECO:0007669"/>
    <property type="project" value="UniProtKB-UniRule"/>
</dbReference>
<dbReference type="Proteomes" id="UP001165289">
    <property type="component" value="Unassembled WGS sequence"/>
</dbReference>
<keyword evidence="4" id="KW-0547">Nucleotide-binding</keyword>
<keyword evidence="3" id="KW-0690">Ribosome biogenesis</keyword>
<evidence type="ECO:0000256" key="3">
    <source>
        <dbReference type="ARBA" id="ARBA00022517"/>
    </source>
</evidence>
<keyword evidence="6" id="KW-0539">Nucleus</keyword>